<sequence length="75" mass="8456">EEENSPTIVPSISRDNGLTYSLPIGSYTKDQENLDITRFIDTKGSKIIRFTSTDITNTRARLGVQIEIKLDIKAR</sequence>
<organism evidence="1">
    <name type="scientific">marine sediment metagenome</name>
    <dbReference type="NCBI Taxonomy" id="412755"/>
    <lineage>
        <taxon>unclassified sequences</taxon>
        <taxon>metagenomes</taxon>
        <taxon>ecological metagenomes</taxon>
    </lineage>
</organism>
<accession>X1S1N5</accession>
<dbReference type="EMBL" id="BARW01006166">
    <property type="protein sequence ID" value="GAI86793.1"/>
    <property type="molecule type" value="Genomic_DNA"/>
</dbReference>
<reference evidence="1" key="1">
    <citation type="journal article" date="2014" name="Front. Microbiol.">
        <title>High frequency of phylogenetically diverse reductive dehalogenase-homologous genes in deep subseafloor sedimentary metagenomes.</title>
        <authorList>
            <person name="Kawai M."/>
            <person name="Futagami T."/>
            <person name="Toyoda A."/>
            <person name="Takaki Y."/>
            <person name="Nishi S."/>
            <person name="Hori S."/>
            <person name="Arai W."/>
            <person name="Tsubouchi T."/>
            <person name="Morono Y."/>
            <person name="Uchiyama I."/>
            <person name="Ito T."/>
            <person name="Fujiyama A."/>
            <person name="Inagaki F."/>
            <person name="Takami H."/>
        </authorList>
    </citation>
    <scope>NUCLEOTIDE SEQUENCE</scope>
    <source>
        <strain evidence="1">Expedition CK06-06</strain>
    </source>
</reference>
<dbReference type="AlphaFoldDB" id="X1S1N5"/>
<name>X1S1N5_9ZZZZ</name>
<feature type="non-terminal residue" evidence="1">
    <location>
        <position position="1"/>
    </location>
</feature>
<gene>
    <name evidence="1" type="ORF">S12H4_12926</name>
</gene>
<comment type="caution">
    <text evidence="1">The sequence shown here is derived from an EMBL/GenBank/DDBJ whole genome shotgun (WGS) entry which is preliminary data.</text>
</comment>
<evidence type="ECO:0000313" key="1">
    <source>
        <dbReference type="EMBL" id="GAI86793.1"/>
    </source>
</evidence>
<proteinExistence type="predicted"/>
<protein>
    <submittedName>
        <fullName evidence="1">Uncharacterized protein</fullName>
    </submittedName>
</protein>